<dbReference type="SUPFAM" id="SSF50249">
    <property type="entry name" value="Nucleic acid-binding proteins"/>
    <property type="match status" value="1"/>
</dbReference>
<dbReference type="GO" id="GO:0071035">
    <property type="term" value="P:nuclear polyadenylation-dependent rRNA catabolic process"/>
    <property type="evidence" value="ECO:0007669"/>
    <property type="project" value="TreeGrafter"/>
</dbReference>
<gene>
    <name evidence="7" type="ORF">NADFUDRAFT_49890</name>
</gene>
<dbReference type="InterPro" id="IPR049469">
    <property type="entry name" value="RRP40_KH-I"/>
</dbReference>
<dbReference type="GO" id="GO:0071034">
    <property type="term" value="P:CUT catabolic process"/>
    <property type="evidence" value="ECO:0007669"/>
    <property type="project" value="TreeGrafter"/>
</dbReference>
<evidence type="ECO:0000259" key="5">
    <source>
        <dbReference type="Pfam" id="PF15985"/>
    </source>
</evidence>
<feature type="domain" description="Exosome complex exonuclease Rrp40 N-terminal" evidence="6">
    <location>
        <begin position="24"/>
        <end position="65"/>
    </location>
</feature>
<keyword evidence="8" id="KW-1185">Reference proteome</keyword>
<dbReference type="InterPro" id="IPR036612">
    <property type="entry name" value="KH_dom_type_1_sf"/>
</dbReference>
<keyword evidence="4" id="KW-0694">RNA-binding</keyword>
<dbReference type="PANTHER" id="PTHR21321:SF1">
    <property type="entry name" value="EXOSOME COMPLEX COMPONENT RRP40"/>
    <property type="match status" value="1"/>
</dbReference>
<dbReference type="Pfam" id="PF18311">
    <property type="entry name" value="Rrp40_N"/>
    <property type="match status" value="1"/>
</dbReference>
<dbReference type="Gene3D" id="2.40.50.100">
    <property type="match status" value="1"/>
</dbReference>
<dbReference type="PANTHER" id="PTHR21321">
    <property type="entry name" value="PNAS-3 RELATED"/>
    <property type="match status" value="1"/>
</dbReference>
<dbReference type="InterPro" id="IPR041054">
    <property type="entry name" value="Rrp40_N_euk"/>
</dbReference>
<dbReference type="InterPro" id="IPR012340">
    <property type="entry name" value="NA-bd_OB-fold"/>
</dbReference>
<proteinExistence type="predicted"/>
<dbReference type="InterPro" id="IPR004088">
    <property type="entry name" value="KH_dom_type_1"/>
</dbReference>
<sequence length="234" mass="25429">MSHIVLPGDTVDRANLVENDSAPVILGPGMYQDLSNNQYPINAGLINTTKKRSNQLIYVDYNSKRYLPAVNDHVIGIVQGKHSEGFRVSLCEGSAPVQLGEFAFPNASKKNRPNLPNGALVYARVSAAERNIESEIECIDPTTGKDGGFGELKGGFVFDISLAYARKLLFKGGIILEFIGECAPFEIAIGVNGKIWIDAPDVRTIIAVKDCIQGSEHMAPEMVRAFVGETFKSK</sequence>
<dbReference type="GO" id="GO:0071038">
    <property type="term" value="P:TRAMP-dependent tRNA surveillance pathway"/>
    <property type="evidence" value="ECO:0007669"/>
    <property type="project" value="TreeGrafter"/>
</dbReference>
<name>A0A1E3PQ77_9ASCO</name>
<dbReference type="AlphaFoldDB" id="A0A1E3PQ77"/>
<dbReference type="GO" id="GO:0000177">
    <property type="term" value="C:cytoplasmic exosome (RNase complex)"/>
    <property type="evidence" value="ECO:0007669"/>
    <property type="project" value="TreeGrafter"/>
</dbReference>
<dbReference type="FunFam" id="3.30.1370.10:FF:000038">
    <property type="entry name" value="exosome complex component RRP40"/>
    <property type="match status" value="1"/>
</dbReference>
<keyword evidence="2" id="KW-0963">Cytoplasm</keyword>
<evidence type="ECO:0000256" key="4">
    <source>
        <dbReference type="ARBA" id="ARBA00022884"/>
    </source>
</evidence>
<dbReference type="SUPFAM" id="SSF54791">
    <property type="entry name" value="Eukaryotic type KH-domain (KH-domain type I)"/>
    <property type="match status" value="1"/>
</dbReference>
<dbReference type="GO" id="GO:0034475">
    <property type="term" value="P:U4 snRNA 3'-end processing"/>
    <property type="evidence" value="ECO:0007669"/>
    <property type="project" value="TreeGrafter"/>
</dbReference>
<protein>
    <submittedName>
        <fullName evidence="7">Uncharacterized protein</fullName>
    </submittedName>
</protein>
<reference evidence="7 8" key="1">
    <citation type="journal article" date="2016" name="Proc. Natl. Acad. Sci. U.S.A.">
        <title>Comparative genomics of biotechnologically important yeasts.</title>
        <authorList>
            <person name="Riley R."/>
            <person name="Haridas S."/>
            <person name="Wolfe K.H."/>
            <person name="Lopes M.R."/>
            <person name="Hittinger C.T."/>
            <person name="Goeker M."/>
            <person name="Salamov A.A."/>
            <person name="Wisecaver J.H."/>
            <person name="Long T.M."/>
            <person name="Calvey C.H."/>
            <person name="Aerts A.L."/>
            <person name="Barry K.W."/>
            <person name="Choi C."/>
            <person name="Clum A."/>
            <person name="Coughlan A.Y."/>
            <person name="Deshpande S."/>
            <person name="Douglass A.P."/>
            <person name="Hanson S.J."/>
            <person name="Klenk H.-P."/>
            <person name="LaButti K.M."/>
            <person name="Lapidus A."/>
            <person name="Lindquist E.A."/>
            <person name="Lipzen A.M."/>
            <person name="Meier-Kolthoff J.P."/>
            <person name="Ohm R.A."/>
            <person name="Otillar R.P."/>
            <person name="Pangilinan J.L."/>
            <person name="Peng Y."/>
            <person name="Rokas A."/>
            <person name="Rosa C.A."/>
            <person name="Scheuner C."/>
            <person name="Sibirny A.A."/>
            <person name="Slot J.C."/>
            <person name="Stielow J.B."/>
            <person name="Sun H."/>
            <person name="Kurtzman C.P."/>
            <person name="Blackwell M."/>
            <person name="Grigoriev I.V."/>
            <person name="Jeffries T.W."/>
        </authorList>
    </citation>
    <scope>NUCLEOTIDE SEQUENCE [LARGE SCALE GENOMIC DNA]</scope>
    <source>
        <strain evidence="7 8">DSM 6958</strain>
    </source>
</reference>
<dbReference type="GO" id="GO:0000467">
    <property type="term" value="P:exonucleolytic trimming to generate mature 3'-end of 5.8S rRNA from tricistronic rRNA transcript (SSU-rRNA, 5.8S rRNA, LSU-rRNA)"/>
    <property type="evidence" value="ECO:0007669"/>
    <property type="project" value="TreeGrafter"/>
</dbReference>
<dbReference type="EMBL" id="KV454407">
    <property type="protein sequence ID" value="ODQ67460.1"/>
    <property type="molecule type" value="Genomic_DNA"/>
</dbReference>
<organism evidence="7 8">
    <name type="scientific">Nadsonia fulvescens var. elongata DSM 6958</name>
    <dbReference type="NCBI Taxonomy" id="857566"/>
    <lineage>
        <taxon>Eukaryota</taxon>
        <taxon>Fungi</taxon>
        <taxon>Dikarya</taxon>
        <taxon>Ascomycota</taxon>
        <taxon>Saccharomycotina</taxon>
        <taxon>Dipodascomycetes</taxon>
        <taxon>Dipodascales</taxon>
        <taxon>Dipodascales incertae sedis</taxon>
        <taxon>Nadsonia</taxon>
    </lineage>
</organism>
<evidence type="ECO:0000256" key="2">
    <source>
        <dbReference type="ARBA" id="ARBA00022490"/>
    </source>
</evidence>
<keyword evidence="3" id="KW-0271">Exosome</keyword>
<evidence type="ECO:0000313" key="7">
    <source>
        <dbReference type="EMBL" id="ODQ67460.1"/>
    </source>
</evidence>
<dbReference type="GO" id="GO:0003723">
    <property type="term" value="F:RNA binding"/>
    <property type="evidence" value="ECO:0007669"/>
    <property type="project" value="UniProtKB-KW"/>
</dbReference>
<dbReference type="Gene3D" id="3.30.1370.10">
    <property type="entry name" value="K Homology domain, type 1"/>
    <property type="match status" value="1"/>
</dbReference>
<dbReference type="GO" id="GO:0000176">
    <property type="term" value="C:nuclear exosome (RNase complex)"/>
    <property type="evidence" value="ECO:0007669"/>
    <property type="project" value="TreeGrafter"/>
</dbReference>
<comment type="subcellular location">
    <subcellularLocation>
        <location evidence="1">Nucleus</location>
    </subcellularLocation>
</comment>
<evidence type="ECO:0000256" key="3">
    <source>
        <dbReference type="ARBA" id="ARBA00022835"/>
    </source>
</evidence>
<dbReference type="Pfam" id="PF15985">
    <property type="entry name" value="KH_6"/>
    <property type="match status" value="1"/>
</dbReference>
<dbReference type="InterPro" id="IPR026699">
    <property type="entry name" value="Exosome_RNA_bind1/RRP40/RRP4"/>
</dbReference>
<accession>A0A1E3PQ77</accession>
<dbReference type="Proteomes" id="UP000095009">
    <property type="component" value="Unassembled WGS sequence"/>
</dbReference>
<evidence type="ECO:0000256" key="1">
    <source>
        <dbReference type="ARBA" id="ARBA00004123"/>
    </source>
</evidence>
<dbReference type="CDD" id="cd22526">
    <property type="entry name" value="KH-I_Rrp40"/>
    <property type="match status" value="1"/>
</dbReference>
<evidence type="ECO:0000313" key="8">
    <source>
        <dbReference type="Proteomes" id="UP000095009"/>
    </source>
</evidence>
<dbReference type="OrthoDB" id="340500at2759"/>
<feature type="domain" description="K Homology" evidence="5">
    <location>
        <begin position="155"/>
        <end position="202"/>
    </location>
</feature>
<evidence type="ECO:0000259" key="6">
    <source>
        <dbReference type="Pfam" id="PF18311"/>
    </source>
</evidence>
<dbReference type="Pfam" id="PF21262">
    <property type="entry name" value="RRP40_S1"/>
    <property type="match status" value="1"/>
</dbReference>
<dbReference type="GO" id="GO:0071051">
    <property type="term" value="P:poly(A)-dependent snoRNA 3'-end processing"/>
    <property type="evidence" value="ECO:0007669"/>
    <property type="project" value="TreeGrafter"/>
</dbReference>
<dbReference type="Gene3D" id="2.40.50.140">
    <property type="entry name" value="Nucleic acid-binding proteins"/>
    <property type="match status" value="1"/>
</dbReference>
<dbReference type="FunFam" id="2.40.50.140:FF:000127">
    <property type="entry name" value="Exosome complex component RRP40"/>
    <property type="match status" value="1"/>
</dbReference>
<dbReference type="STRING" id="857566.A0A1E3PQ77"/>